<keyword evidence="5 9" id="KW-0862">Zinc</keyword>
<dbReference type="Gene3D" id="2.60.120.10">
    <property type="entry name" value="Jelly Rolls"/>
    <property type="match status" value="2"/>
</dbReference>
<dbReference type="SUPFAM" id="SSF51182">
    <property type="entry name" value="RmlC-like cupins"/>
    <property type="match status" value="1"/>
</dbReference>
<dbReference type="CDD" id="cd07010">
    <property type="entry name" value="cupin_PMI_type_I_N_bac"/>
    <property type="match status" value="1"/>
</dbReference>
<reference evidence="13" key="1">
    <citation type="submission" date="2021-10" db="EMBL/GenBank/DDBJ databases">
        <title>Anaerobic single-cell dispensing facilitates the cultivation of human gut bacteria.</title>
        <authorList>
            <person name="Afrizal A."/>
        </authorList>
    </citation>
    <scope>NUCLEOTIDE SEQUENCE</scope>
    <source>
        <strain evidence="13">CLA-AA-H274</strain>
    </source>
</reference>
<dbReference type="GO" id="GO:0005975">
    <property type="term" value="P:carbohydrate metabolic process"/>
    <property type="evidence" value="ECO:0007669"/>
    <property type="project" value="InterPro"/>
</dbReference>
<keyword evidence="4 9" id="KW-0479">Metal-binding</keyword>
<dbReference type="Proteomes" id="UP001198962">
    <property type="component" value="Unassembled WGS sequence"/>
</dbReference>
<keyword evidence="14" id="KW-1185">Reference proteome</keyword>
<evidence type="ECO:0000256" key="2">
    <source>
        <dbReference type="ARBA" id="ARBA00010772"/>
    </source>
</evidence>
<evidence type="ECO:0000256" key="5">
    <source>
        <dbReference type="ARBA" id="ARBA00022833"/>
    </source>
</evidence>
<evidence type="ECO:0000256" key="4">
    <source>
        <dbReference type="ARBA" id="ARBA00022723"/>
    </source>
</evidence>
<dbReference type="InterPro" id="IPR001250">
    <property type="entry name" value="Man6P_Isoase-1"/>
</dbReference>
<evidence type="ECO:0000256" key="8">
    <source>
        <dbReference type="ARBA" id="ARBA00030762"/>
    </source>
</evidence>
<comment type="catalytic activity">
    <reaction evidence="1">
        <text>D-mannose 6-phosphate = D-fructose 6-phosphate</text>
        <dbReference type="Rhea" id="RHEA:12356"/>
        <dbReference type="ChEBI" id="CHEBI:58735"/>
        <dbReference type="ChEBI" id="CHEBI:61527"/>
        <dbReference type="EC" id="5.3.1.8"/>
    </reaction>
</comment>
<evidence type="ECO:0000256" key="10">
    <source>
        <dbReference type="PIRSR" id="PIRSR036894-2"/>
    </source>
</evidence>
<feature type="active site" evidence="10">
    <location>
        <position position="192"/>
    </location>
</feature>
<evidence type="ECO:0000256" key="6">
    <source>
        <dbReference type="ARBA" id="ARBA00023235"/>
    </source>
</evidence>
<dbReference type="RefSeq" id="WP_308451552.1">
    <property type="nucleotide sequence ID" value="NZ_JAJEPU010000027.1"/>
</dbReference>
<comment type="cofactor">
    <cofactor evidence="9">
        <name>Zn(2+)</name>
        <dbReference type="ChEBI" id="CHEBI:29105"/>
    </cofactor>
    <text evidence="9">Binds 1 zinc ion per subunit.</text>
</comment>
<dbReference type="InterPro" id="IPR011051">
    <property type="entry name" value="RmlC_Cupin_sf"/>
</dbReference>
<dbReference type="InterPro" id="IPR051804">
    <property type="entry name" value="Carb_Metab_Reg_Kinase/Isom"/>
</dbReference>
<sequence>MGELLFMKPYCKEVIWGGTKLKSIYGYETQGNHTGEAWVISANPDGQSVVTEGHYQGKTLKELWDGHRELFGNMKGDVFPLLIKLIDARDHLSIQVHPDDEYAYSHENGEKGKTECWYIVDCDEGADIVIGHKAQTKEELKAMIDEGRWDDLLNVIPIHKGDFFYIPAGTVHAIRKGTLILETQQNSNITYRLYDYGRLQDGKPRQLHIKQSLDVIRCPQERENTVQKAVEKDGNVSQRLVSCPLFTVDHFETAEKMTMEQPYSFLIVDVLEGEGSVNNHPIKKGDHFIAPFGCGNLEFSGKLELITSHVS</sequence>
<dbReference type="PANTHER" id="PTHR42742">
    <property type="entry name" value="TRANSCRIPTIONAL REPRESSOR MPRA"/>
    <property type="match status" value="1"/>
</dbReference>
<dbReference type="PIRSF" id="PIRSF036894">
    <property type="entry name" value="PMI_Firm_short"/>
    <property type="match status" value="1"/>
</dbReference>
<evidence type="ECO:0000313" key="13">
    <source>
        <dbReference type="EMBL" id="MCC2165168.1"/>
    </source>
</evidence>
<dbReference type="Pfam" id="PF21621">
    <property type="entry name" value="MPI_cupin_dom"/>
    <property type="match status" value="1"/>
</dbReference>
<dbReference type="NCBIfam" id="TIGR00218">
    <property type="entry name" value="manA"/>
    <property type="match status" value="1"/>
</dbReference>
<feature type="binding site" evidence="9">
    <location>
        <position position="97"/>
    </location>
    <ligand>
        <name>Zn(2+)</name>
        <dbReference type="ChEBI" id="CHEBI:29105"/>
    </ligand>
</feature>
<dbReference type="AlphaFoldDB" id="A0AAE3DLK6"/>
<evidence type="ECO:0000256" key="7">
    <source>
        <dbReference type="ARBA" id="ARBA00029741"/>
    </source>
</evidence>
<dbReference type="PANTHER" id="PTHR42742:SF3">
    <property type="entry name" value="FRUCTOKINASE"/>
    <property type="match status" value="1"/>
</dbReference>
<feature type="domain" description="Mannose-6-phosphate isomerase cupin" evidence="12">
    <location>
        <begin position="240"/>
        <end position="310"/>
    </location>
</feature>
<evidence type="ECO:0000256" key="9">
    <source>
        <dbReference type="PIRSR" id="PIRSR036894-1"/>
    </source>
</evidence>
<evidence type="ECO:0000259" key="11">
    <source>
        <dbReference type="Pfam" id="PF20511"/>
    </source>
</evidence>
<dbReference type="InterPro" id="IPR049071">
    <property type="entry name" value="MPI_cupin_dom"/>
</dbReference>
<name>A0AAE3DLK6_9FIRM</name>
<dbReference type="EC" id="5.3.1.8" evidence="3"/>
<keyword evidence="6 13" id="KW-0413">Isomerase</keyword>
<dbReference type="GO" id="GO:0008270">
    <property type="term" value="F:zinc ion binding"/>
    <property type="evidence" value="ECO:0007669"/>
    <property type="project" value="InterPro"/>
</dbReference>
<dbReference type="InterPro" id="IPR046457">
    <property type="entry name" value="PMI_typeI_cat"/>
</dbReference>
<evidence type="ECO:0000256" key="1">
    <source>
        <dbReference type="ARBA" id="ARBA00000757"/>
    </source>
</evidence>
<comment type="caution">
    <text evidence="13">The sequence shown here is derived from an EMBL/GenBank/DDBJ whole genome shotgun (WGS) entry which is preliminary data.</text>
</comment>
<dbReference type="InterPro" id="IPR014628">
    <property type="entry name" value="Man6P_isomerase_Firm_short"/>
</dbReference>
<accession>A0AAE3DLK6</accession>
<dbReference type="GO" id="GO:0004476">
    <property type="term" value="F:mannose-6-phosphate isomerase activity"/>
    <property type="evidence" value="ECO:0007669"/>
    <property type="project" value="UniProtKB-EC"/>
</dbReference>
<dbReference type="Pfam" id="PF20511">
    <property type="entry name" value="PMI_typeI_cat"/>
    <property type="match status" value="1"/>
</dbReference>
<evidence type="ECO:0000313" key="14">
    <source>
        <dbReference type="Proteomes" id="UP001198962"/>
    </source>
</evidence>
<protein>
    <recommendedName>
        <fullName evidence="3">mannose-6-phosphate isomerase</fullName>
        <ecNumber evidence="3">5.3.1.8</ecNumber>
    </recommendedName>
    <alternativeName>
        <fullName evidence="7">Phosphohexomutase</fullName>
    </alternativeName>
    <alternativeName>
        <fullName evidence="8">Phosphomannose isomerase</fullName>
    </alternativeName>
</protein>
<feature type="binding site" evidence="9">
    <location>
        <position position="172"/>
    </location>
    <ligand>
        <name>Zn(2+)</name>
        <dbReference type="ChEBI" id="CHEBI:29105"/>
    </ligand>
</feature>
<evidence type="ECO:0000256" key="3">
    <source>
        <dbReference type="ARBA" id="ARBA00011956"/>
    </source>
</evidence>
<evidence type="ECO:0000259" key="12">
    <source>
        <dbReference type="Pfam" id="PF21621"/>
    </source>
</evidence>
<comment type="similarity">
    <text evidence="2">Belongs to the mannose-6-phosphate isomerase type 1 family.</text>
</comment>
<organism evidence="13 14">
    <name type="scientific">Brotaphodocola catenula</name>
    <dbReference type="NCBI Taxonomy" id="2885361"/>
    <lineage>
        <taxon>Bacteria</taxon>
        <taxon>Bacillati</taxon>
        <taxon>Bacillota</taxon>
        <taxon>Clostridia</taxon>
        <taxon>Lachnospirales</taxon>
        <taxon>Lachnospiraceae</taxon>
        <taxon>Brotaphodocola</taxon>
    </lineage>
</organism>
<feature type="domain" description="Phosphomannose isomerase type I catalytic" evidence="11">
    <location>
        <begin position="7"/>
        <end position="103"/>
    </location>
</feature>
<gene>
    <name evidence="13" type="primary">manA</name>
    <name evidence="13" type="ORF">LKD32_09820</name>
</gene>
<dbReference type="EMBL" id="JAJEPU010000027">
    <property type="protein sequence ID" value="MCC2165168.1"/>
    <property type="molecule type" value="Genomic_DNA"/>
</dbReference>
<feature type="binding site" evidence="9">
    <location>
        <position position="115"/>
    </location>
    <ligand>
        <name>Zn(2+)</name>
        <dbReference type="ChEBI" id="CHEBI:29105"/>
    </ligand>
</feature>
<dbReference type="InterPro" id="IPR014710">
    <property type="entry name" value="RmlC-like_jellyroll"/>
</dbReference>
<proteinExistence type="inferred from homology"/>